<evidence type="ECO:0000313" key="2">
    <source>
        <dbReference type="Proteomes" id="UP000557772"/>
    </source>
</evidence>
<dbReference type="EMBL" id="JABENB010000003">
    <property type="protein sequence ID" value="NNG41229.1"/>
    <property type="molecule type" value="Genomic_DNA"/>
</dbReference>
<dbReference type="SUPFAM" id="SSF52540">
    <property type="entry name" value="P-loop containing nucleoside triphosphate hydrolases"/>
    <property type="match status" value="1"/>
</dbReference>
<reference evidence="1 2" key="1">
    <citation type="submission" date="2020-05" db="EMBL/GenBank/DDBJ databases">
        <title>Flexivirga sp. ID2601S isolated from air conditioner.</title>
        <authorList>
            <person name="Kim D.H."/>
        </authorList>
    </citation>
    <scope>NUCLEOTIDE SEQUENCE [LARGE SCALE GENOMIC DNA]</scope>
    <source>
        <strain evidence="1 2">ID2601S</strain>
    </source>
</reference>
<protein>
    <submittedName>
        <fullName evidence="1">Uncharacterized protein</fullName>
    </submittedName>
</protein>
<name>A0A849ALK5_9MICO</name>
<gene>
    <name evidence="1" type="ORF">HJ588_18375</name>
</gene>
<dbReference type="InterPro" id="IPR027417">
    <property type="entry name" value="P-loop_NTPase"/>
</dbReference>
<sequence>MVTIDGRSGSGKTTFADALAADLGDAAVVHLDDLYPGWDGLAATPRIVTAWVLEPLRAGRPAAYRRFDWETGEYADQVLVPVQRFVVVEGAGSSVGPAGAYADVRVWLEAARATRKARGLARDGDAYAPHWQRWADQEDAVFGADRTRDRADVVIATD</sequence>
<proteinExistence type="predicted"/>
<dbReference type="AlphaFoldDB" id="A0A849ALK5"/>
<comment type="caution">
    <text evidence="1">The sequence shown here is derived from an EMBL/GenBank/DDBJ whole genome shotgun (WGS) entry which is preliminary data.</text>
</comment>
<dbReference type="Proteomes" id="UP000557772">
    <property type="component" value="Unassembled WGS sequence"/>
</dbReference>
<keyword evidence="2" id="KW-1185">Reference proteome</keyword>
<accession>A0A849ALK5</accession>
<evidence type="ECO:0000313" key="1">
    <source>
        <dbReference type="EMBL" id="NNG41229.1"/>
    </source>
</evidence>
<dbReference type="Gene3D" id="3.40.50.300">
    <property type="entry name" value="P-loop containing nucleotide triphosphate hydrolases"/>
    <property type="match status" value="1"/>
</dbReference>
<organism evidence="1 2">
    <name type="scientific">Flexivirga aerilata</name>
    <dbReference type="NCBI Taxonomy" id="1656889"/>
    <lineage>
        <taxon>Bacteria</taxon>
        <taxon>Bacillati</taxon>
        <taxon>Actinomycetota</taxon>
        <taxon>Actinomycetes</taxon>
        <taxon>Micrococcales</taxon>
        <taxon>Dermacoccaceae</taxon>
        <taxon>Flexivirga</taxon>
    </lineage>
</organism>